<proteinExistence type="predicted"/>
<dbReference type="Proteomes" id="UP001162992">
    <property type="component" value="Chromosome 16"/>
</dbReference>
<accession>A0ACC2BAC1</accession>
<gene>
    <name evidence="1" type="ORF">O6H91_16G019900</name>
</gene>
<name>A0ACC2BAC1_DIPCM</name>
<evidence type="ECO:0000313" key="2">
    <source>
        <dbReference type="Proteomes" id="UP001162992"/>
    </source>
</evidence>
<dbReference type="EMBL" id="CM055107">
    <property type="protein sequence ID" value="KAJ7526721.1"/>
    <property type="molecule type" value="Genomic_DNA"/>
</dbReference>
<keyword evidence="2" id="KW-1185">Reference proteome</keyword>
<comment type="caution">
    <text evidence="1">The sequence shown here is derived from an EMBL/GenBank/DDBJ whole genome shotgun (WGS) entry which is preliminary data.</text>
</comment>
<evidence type="ECO:0000313" key="1">
    <source>
        <dbReference type="EMBL" id="KAJ7526721.1"/>
    </source>
</evidence>
<reference evidence="2" key="1">
    <citation type="journal article" date="2024" name="Proc. Natl. Acad. Sci. U.S.A.">
        <title>Extraordinary preservation of gene collinearity over three hundred million years revealed in homosporous lycophytes.</title>
        <authorList>
            <person name="Li C."/>
            <person name="Wickell D."/>
            <person name="Kuo L.Y."/>
            <person name="Chen X."/>
            <person name="Nie B."/>
            <person name="Liao X."/>
            <person name="Peng D."/>
            <person name="Ji J."/>
            <person name="Jenkins J."/>
            <person name="Williams M."/>
            <person name="Shu S."/>
            <person name="Plott C."/>
            <person name="Barry K."/>
            <person name="Rajasekar S."/>
            <person name="Grimwood J."/>
            <person name="Han X."/>
            <person name="Sun S."/>
            <person name="Hou Z."/>
            <person name="He W."/>
            <person name="Dai G."/>
            <person name="Sun C."/>
            <person name="Schmutz J."/>
            <person name="Leebens-Mack J.H."/>
            <person name="Li F.W."/>
            <person name="Wang L."/>
        </authorList>
    </citation>
    <scope>NUCLEOTIDE SEQUENCE [LARGE SCALE GENOMIC DNA]</scope>
    <source>
        <strain evidence="2">cv. PW_Plant_1</strain>
    </source>
</reference>
<organism evidence="1 2">
    <name type="scientific">Diphasiastrum complanatum</name>
    <name type="common">Issler's clubmoss</name>
    <name type="synonym">Lycopodium complanatum</name>
    <dbReference type="NCBI Taxonomy" id="34168"/>
    <lineage>
        <taxon>Eukaryota</taxon>
        <taxon>Viridiplantae</taxon>
        <taxon>Streptophyta</taxon>
        <taxon>Embryophyta</taxon>
        <taxon>Tracheophyta</taxon>
        <taxon>Lycopodiopsida</taxon>
        <taxon>Lycopodiales</taxon>
        <taxon>Lycopodiaceae</taxon>
        <taxon>Lycopodioideae</taxon>
        <taxon>Diphasiastrum</taxon>
    </lineage>
</organism>
<protein>
    <submittedName>
        <fullName evidence="1">Uncharacterized protein</fullName>
    </submittedName>
</protein>
<sequence length="223" mass="25581">MAPELKLLSLWASPYCMRVAIALNMKKVQCEVIEEDLRNKSDLLIKLNPVHKKVPVLIHNGKPICESLIIVEYVDEVWPEDGTRQAILPKDAYCRAMERFWADFIDKKIFPPAYFALRKQGDEQQKAIADFYESYAILEGALAKVSEKPFFGGKKLNFVDVILAPLACWLLALEELAGINVNKCESYPRLCEYFKAVREHPAVANVLPDDKKESEHFRKLRNL</sequence>